<evidence type="ECO:0000313" key="2">
    <source>
        <dbReference type="EMBL" id="RYO94880.1"/>
    </source>
</evidence>
<organism evidence="2 3">
    <name type="scientific">Monosporascus cannonballus</name>
    <dbReference type="NCBI Taxonomy" id="155416"/>
    <lineage>
        <taxon>Eukaryota</taxon>
        <taxon>Fungi</taxon>
        <taxon>Dikarya</taxon>
        <taxon>Ascomycota</taxon>
        <taxon>Pezizomycotina</taxon>
        <taxon>Sordariomycetes</taxon>
        <taxon>Xylariomycetidae</taxon>
        <taxon>Xylariales</taxon>
        <taxon>Xylariales incertae sedis</taxon>
        <taxon>Monosporascus</taxon>
    </lineage>
</organism>
<keyword evidence="3" id="KW-1185">Reference proteome</keyword>
<reference evidence="2 3" key="1">
    <citation type="submission" date="2018-06" db="EMBL/GenBank/DDBJ databases">
        <title>Complete Genomes of Monosporascus.</title>
        <authorList>
            <person name="Robinson A.J."/>
            <person name="Natvig D.O."/>
        </authorList>
    </citation>
    <scope>NUCLEOTIDE SEQUENCE [LARGE SCALE GENOMIC DNA]</scope>
    <source>
        <strain evidence="2 3">CBS 609.92</strain>
    </source>
</reference>
<feature type="compositionally biased region" description="Basic and acidic residues" evidence="1">
    <location>
        <begin position="260"/>
        <end position="269"/>
    </location>
</feature>
<dbReference type="EMBL" id="QJNS01000006">
    <property type="protein sequence ID" value="RYO94880.1"/>
    <property type="molecule type" value="Genomic_DNA"/>
</dbReference>
<evidence type="ECO:0000313" key="3">
    <source>
        <dbReference type="Proteomes" id="UP000294003"/>
    </source>
</evidence>
<protein>
    <recommendedName>
        <fullName evidence="4">AB hydrolase-1 domain-containing protein</fullName>
    </recommendedName>
</protein>
<name>A0ABY0HJE1_9PEZI</name>
<proteinExistence type="predicted"/>
<dbReference type="Gene3D" id="3.40.50.1820">
    <property type="entry name" value="alpha/beta hydrolase"/>
    <property type="match status" value="1"/>
</dbReference>
<sequence length="328" mass="35978">MSLNLDSHEMRKVDMRDVSTVAYLSPAFYLISFAPRRVVDVVATTAGRFGLDYEQMPEDAAVLKPSLVHEKAEDGATVIGTIIDTERPLVCVDQYLHLAQPNPHLLSAEDADSGSSAYSWLTHLVPRRPHPLQVLSKLADYVISILDELHIDYVTFWGWSSGGAAVLALAADYPERMRNGLPHEAPTAAGPQFCQLIKLAGMEDEAIVKMLGEEMPQVTVGHDLAARHELGEEAHARLRKNYPRWARGYPHTLPLSSPPSKEDLTKRPLDWTVGGDTPTRMFFDNIVTARKAGIFIGTLPGTHALPVPIAPGSSGGAYRRCNSKVPMV</sequence>
<evidence type="ECO:0000256" key="1">
    <source>
        <dbReference type="SAM" id="MobiDB-lite"/>
    </source>
</evidence>
<dbReference type="InterPro" id="IPR029058">
    <property type="entry name" value="AB_hydrolase_fold"/>
</dbReference>
<gene>
    <name evidence="2" type="ORF">DL762_000314</name>
</gene>
<dbReference type="SUPFAM" id="SSF53474">
    <property type="entry name" value="alpha/beta-Hydrolases"/>
    <property type="match status" value="1"/>
</dbReference>
<dbReference type="Proteomes" id="UP000294003">
    <property type="component" value="Unassembled WGS sequence"/>
</dbReference>
<evidence type="ECO:0008006" key="4">
    <source>
        <dbReference type="Google" id="ProtNLM"/>
    </source>
</evidence>
<feature type="region of interest" description="Disordered" evidence="1">
    <location>
        <begin position="251"/>
        <end position="271"/>
    </location>
</feature>
<accession>A0ABY0HJE1</accession>
<comment type="caution">
    <text evidence="2">The sequence shown here is derived from an EMBL/GenBank/DDBJ whole genome shotgun (WGS) entry which is preliminary data.</text>
</comment>